<dbReference type="EMBL" id="JANGCH010000008">
    <property type="protein sequence ID" value="MCQ5121996.1"/>
    <property type="molecule type" value="Genomic_DNA"/>
</dbReference>
<proteinExistence type="predicted"/>
<dbReference type="RefSeq" id="WP_256197870.1">
    <property type="nucleotide sequence ID" value="NZ_CALVCM010000014.1"/>
</dbReference>
<keyword evidence="2" id="KW-1185">Reference proteome</keyword>
<organism evidence="1 2">
    <name type="scientific">Massilicoli timonensis</name>
    <dbReference type="NCBI Taxonomy" id="2015901"/>
    <lineage>
        <taxon>Bacteria</taxon>
        <taxon>Bacillati</taxon>
        <taxon>Bacillota</taxon>
        <taxon>Erysipelotrichia</taxon>
        <taxon>Erysipelotrichales</taxon>
        <taxon>Erysipelotrichaceae</taxon>
        <taxon>Massilicoli</taxon>
    </lineage>
</organism>
<sequence>MKAGRFMAIICFCPVKEKGVEMLGSDKSAFLKQSDERDHR</sequence>
<dbReference type="Proteomes" id="UP001524435">
    <property type="component" value="Unassembled WGS sequence"/>
</dbReference>
<protein>
    <submittedName>
        <fullName evidence="1">Uncharacterized protein</fullName>
    </submittedName>
</protein>
<reference evidence="1 2" key="1">
    <citation type="submission" date="2022-06" db="EMBL/GenBank/DDBJ databases">
        <title>Isolation of gut microbiota from human fecal samples.</title>
        <authorList>
            <person name="Pamer E.G."/>
            <person name="Barat B."/>
            <person name="Waligurski E."/>
            <person name="Medina S."/>
            <person name="Paddock L."/>
            <person name="Mostad J."/>
        </authorList>
    </citation>
    <scope>NUCLEOTIDE SEQUENCE [LARGE SCALE GENOMIC DNA]</scope>
    <source>
        <strain evidence="1 2">DFI.6.1</strain>
    </source>
</reference>
<comment type="caution">
    <text evidence="1">The sequence shown here is derived from an EMBL/GenBank/DDBJ whole genome shotgun (WGS) entry which is preliminary data.</text>
</comment>
<accession>A0ABT1SL94</accession>
<evidence type="ECO:0000313" key="1">
    <source>
        <dbReference type="EMBL" id="MCQ5121996.1"/>
    </source>
</evidence>
<evidence type="ECO:0000313" key="2">
    <source>
        <dbReference type="Proteomes" id="UP001524435"/>
    </source>
</evidence>
<gene>
    <name evidence="1" type="ORF">NE663_06960</name>
</gene>
<name>A0ABT1SL94_9FIRM</name>